<evidence type="ECO:0000259" key="5">
    <source>
        <dbReference type="Pfam" id="PF24827"/>
    </source>
</evidence>
<dbReference type="PANTHER" id="PTHR15162">
    <property type="entry name" value="ASPARTOACYLASE"/>
    <property type="match status" value="1"/>
</dbReference>
<dbReference type="OrthoDB" id="1523003at2"/>
<reference evidence="6 7" key="1">
    <citation type="submission" date="2007-06" db="EMBL/GenBank/DDBJ databases">
        <authorList>
            <person name="Shimkets L."/>
            <person name="Ferriera S."/>
            <person name="Johnson J."/>
            <person name="Kravitz S."/>
            <person name="Beeson K."/>
            <person name="Sutton G."/>
            <person name="Rogers Y.-H."/>
            <person name="Friedman R."/>
            <person name="Frazier M."/>
            <person name="Venter J.C."/>
        </authorList>
    </citation>
    <scope>NUCLEOTIDE SEQUENCE [LARGE SCALE GENOMIC DNA]</scope>
    <source>
        <strain evidence="6 7">SIR-1</strain>
    </source>
</reference>
<organism evidence="6 7">
    <name type="scientific">Plesiocystis pacifica SIR-1</name>
    <dbReference type="NCBI Taxonomy" id="391625"/>
    <lineage>
        <taxon>Bacteria</taxon>
        <taxon>Pseudomonadati</taxon>
        <taxon>Myxococcota</taxon>
        <taxon>Polyangia</taxon>
        <taxon>Nannocystales</taxon>
        <taxon>Nannocystaceae</taxon>
        <taxon>Plesiocystis</taxon>
    </lineage>
</organism>
<dbReference type="InterPro" id="IPR050178">
    <property type="entry name" value="AspA/AstE_fam"/>
</dbReference>
<dbReference type="RefSeq" id="WP_006970424.1">
    <property type="nucleotide sequence ID" value="NZ_ABCS01000011.1"/>
</dbReference>
<dbReference type="AlphaFoldDB" id="A6G125"/>
<keyword evidence="7" id="KW-1185">Reference proteome</keyword>
<comment type="caution">
    <text evidence="6">The sequence shown here is derived from an EMBL/GenBank/DDBJ whole genome shotgun (WGS) entry which is preliminary data.</text>
</comment>
<dbReference type="EMBL" id="ABCS01000011">
    <property type="protein sequence ID" value="EDM80320.1"/>
    <property type="molecule type" value="Genomic_DNA"/>
</dbReference>
<proteinExistence type="predicted"/>
<dbReference type="InterPro" id="IPR055438">
    <property type="entry name" value="AstE_AspA_cat"/>
</dbReference>
<keyword evidence="3" id="KW-0378">Hydrolase</keyword>
<feature type="domain" description="Succinylglutamate desuccinylase/Aspartoacylase catalytic" evidence="5">
    <location>
        <begin position="15"/>
        <end position="189"/>
    </location>
</feature>
<dbReference type="GO" id="GO:0046872">
    <property type="term" value="F:metal ion binding"/>
    <property type="evidence" value="ECO:0007669"/>
    <property type="project" value="UniProtKB-KW"/>
</dbReference>
<gene>
    <name evidence="6" type="ORF">PPSIR1_11110</name>
</gene>
<keyword evidence="4" id="KW-0862">Zinc</keyword>
<dbReference type="PANTHER" id="PTHR15162:SF7">
    <property type="entry name" value="SUCCINYLGLUTAMATE DESUCCINYLASE"/>
    <property type="match status" value="1"/>
</dbReference>
<keyword evidence="2" id="KW-0479">Metal-binding</keyword>
<sequence length="404" mass="44578">MAVDRWLGVVEGGLPGPTMVVVGGIHGNEPSGVLALQRVLAELDSRPGLRERLRGRFIALGGNLGALRQDVRFLDRDLNRSWYPDHLEALLAQADDEGSPEDIEQRELLRIFNQLDEAYDHPLVVMDLHSFSAEGPPFSVIADTLRNRPIALELRAPIIFGLEEAVQGTLLGYLADRGHIAVGFEAGQHEDPRTVENHAAAVWIAMVRAGVLERADVPELRSFEARLEEAADGLPAAVELVYRHAIVPEDRFRMDPGFHNFQPVRRGQRLAADGEGHIHSPYAARMLMPLYQGQGEDGFFLARDLSPRRMQLAAGLRELGVDRLLDYVPGLAHDGDPTQSGGDAVEVYGLARQLAERGPIKDALRLMGFRRDLSDGGSMRLTRRRQIESGARGKRPNARFGDGD</sequence>
<dbReference type="STRING" id="391625.PPSIR1_11110"/>
<dbReference type="Pfam" id="PF24827">
    <property type="entry name" value="AstE_AspA_cat"/>
    <property type="match status" value="1"/>
</dbReference>
<dbReference type="GO" id="GO:0016788">
    <property type="term" value="F:hydrolase activity, acting on ester bonds"/>
    <property type="evidence" value="ECO:0007669"/>
    <property type="project" value="InterPro"/>
</dbReference>
<accession>A6G125</accession>
<dbReference type="Proteomes" id="UP000005801">
    <property type="component" value="Unassembled WGS sequence"/>
</dbReference>
<dbReference type="eggNOG" id="COG2988">
    <property type="taxonomic scope" value="Bacteria"/>
</dbReference>
<dbReference type="Gene3D" id="3.40.630.10">
    <property type="entry name" value="Zn peptidases"/>
    <property type="match status" value="1"/>
</dbReference>
<evidence type="ECO:0000256" key="2">
    <source>
        <dbReference type="ARBA" id="ARBA00022723"/>
    </source>
</evidence>
<dbReference type="GO" id="GO:0005829">
    <property type="term" value="C:cytosol"/>
    <property type="evidence" value="ECO:0007669"/>
    <property type="project" value="TreeGrafter"/>
</dbReference>
<evidence type="ECO:0000256" key="4">
    <source>
        <dbReference type="ARBA" id="ARBA00022833"/>
    </source>
</evidence>
<comment type="cofactor">
    <cofactor evidence="1">
        <name>Zn(2+)</name>
        <dbReference type="ChEBI" id="CHEBI:29105"/>
    </cofactor>
</comment>
<evidence type="ECO:0000256" key="3">
    <source>
        <dbReference type="ARBA" id="ARBA00022801"/>
    </source>
</evidence>
<dbReference type="SUPFAM" id="SSF53187">
    <property type="entry name" value="Zn-dependent exopeptidases"/>
    <property type="match status" value="1"/>
</dbReference>
<name>A6G125_9BACT</name>
<evidence type="ECO:0000313" key="7">
    <source>
        <dbReference type="Proteomes" id="UP000005801"/>
    </source>
</evidence>
<evidence type="ECO:0000313" key="6">
    <source>
        <dbReference type="EMBL" id="EDM80320.1"/>
    </source>
</evidence>
<evidence type="ECO:0000256" key="1">
    <source>
        <dbReference type="ARBA" id="ARBA00001947"/>
    </source>
</evidence>
<protein>
    <recommendedName>
        <fullName evidence="5">Succinylglutamate desuccinylase/Aspartoacylase catalytic domain-containing protein</fullName>
    </recommendedName>
</protein>